<keyword evidence="3" id="KW-0645">Protease</keyword>
<dbReference type="GO" id="GO:0004843">
    <property type="term" value="F:cysteine-type deubiquitinase activity"/>
    <property type="evidence" value="ECO:0007669"/>
    <property type="project" value="UniProtKB-EC"/>
</dbReference>
<dbReference type="GO" id="GO:0071108">
    <property type="term" value="P:protein K48-linked deubiquitination"/>
    <property type="evidence" value="ECO:0007669"/>
    <property type="project" value="TreeGrafter"/>
</dbReference>
<evidence type="ECO:0000313" key="7">
    <source>
        <dbReference type="EMBL" id="CAD1836675.1"/>
    </source>
</evidence>
<comment type="catalytic activity">
    <reaction evidence="1">
        <text>Thiol-dependent hydrolysis of ester, thioester, amide, peptide and isopeptide bonds formed by the C-terminal Gly of ubiquitin (a 76-residue protein attached to proteins as an intracellular targeting signal).</text>
        <dbReference type="EC" id="3.4.19.12"/>
    </reaction>
</comment>
<proteinExistence type="predicted"/>
<gene>
    <name evidence="7" type="ORF">CB5_LOCUS19886</name>
</gene>
<evidence type="ECO:0000256" key="5">
    <source>
        <dbReference type="ARBA" id="ARBA00022801"/>
    </source>
</evidence>
<protein>
    <recommendedName>
        <fullName evidence="2">ubiquitinyl hydrolase 1</fullName>
        <ecNumber evidence="2">3.4.19.12</ecNumber>
    </recommendedName>
</protein>
<dbReference type="Gene3D" id="1.20.1300.20">
    <property type="entry name" value="Peptidase C65 Otubain, subdomain 2"/>
    <property type="match status" value="1"/>
</dbReference>
<dbReference type="InterPro" id="IPR019400">
    <property type="entry name" value="Peptidase_C65_otubain"/>
</dbReference>
<dbReference type="GO" id="GO:0043130">
    <property type="term" value="F:ubiquitin binding"/>
    <property type="evidence" value="ECO:0007669"/>
    <property type="project" value="TreeGrafter"/>
</dbReference>
<dbReference type="CDD" id="cd22749">
    <property type="entry name" value="Otubain_C65"/>
    <property type="match status" value="1"/>
</dbReference>
<evidence type="ECO:0000256" key="4">
    <source>
        <dbReference type="ARBA" id="ARBA00022786"/>
    </source>
</evidence>
<dbReference type="Gene3D" id="3.30.200.60">
    <property type="entry name" value="Peptidase C65 Otubain, subdomain 1"/>
    <property type="match status" value="1"/>
</dbReference>
<dbReference type="InterPro" id="IPR038765">
    <property type="entry name" value="Papain-like_cys_pep_sf"/>
</dbReference>
<dbReference type="SUPFAM" id="SSF54001">
    <property type="entry name" value="Cysteine proteinases"/>
    <property type="match status" value="1"/>
</dbReference>
<name>A0A6V7Q1A2_ANACO</name>
<keyword evidence="6" id="KW-0788">Thiol protease</keyword>
<dbReference type="Pfam" id="PF10275">
    <property type="entry name" value="Peptidase_C65"/>
    <property type="match status" value="1"/>
</dbReference>
<keyword evidence="4" id="KW-0833">Ubl conjugation pathway</keyword>
<dbReference type="EC" id="3.4.19.12" evidence="2"/>
<dbReference type="GO" id="GO:0006508">
    <property type="term" value="P:proteolysis"/>
    <property type="evidence" value="ECO:0007669"/>
    <property type="project" value="UniProtKB-KW"/>
</dbReference>
<evidence type="ECO:0000256" key="1">
    <source>
        <dbReference type="ARBA" id="ARBA00000707"/>
    </source>
</evidence>
<sequence length="286" mass="32839">MAPSLNGLCSFEIRINEEEEERMKRLPRWVRNSHQSAVEELERMRHDPAVEIREKFSSLAAEYEFSYSDIVEKIELLGDDYDSFRQIRRDGNNFYRSFIFSYLVIAEHLMGKHLLPDANKLYRVLSILEKYKQMNAALGGRRDTFDYLLQEFKCVLANVICGPPRDVSAEKYLRDCLDEQNELNGIILLRLITSVEIHSQIDHYSPTIVAFTSASIKEFVVEKANVLNILKDLIRAKALSNALDVPMHVVQLDAPPLGAITEGLRVHMFNCSSSRRGREVASRITS</sequence>
<dbReference type="AlphaFoldDB" id="A0A6V7Q1A2"/>
<dbReference type="InterPro" id="IPR042468">
    <property type="entry name" value="Peptidase_C65_otubain_sub1"/>
</dbReference>
<reference evidence="7" key="1">
    <citation type="submission" date="2020-07" db="EMBL/GenBank/DDBJ databases">
        <authorList>
            <person name="Lin J."/>
        </authorList>
    </citation>
    <scope>NUCLEOTIDE SEQUENCE</scope>
</reference>
<organism evidence="7">
    <name type="scientific">Ananas comosus var. bracteatus</name>
    <name type="common">red pineapple</name>
    <dbReference type="NCBI Taxonomy" id="296719"/>
    <lineage>
        <taxon>Eukaryota</taxon>
        <taxon>Viridiplantae</taxon>
        <taxon>Streptophyta</taxon>
        <taxon>Embryophyta</taxon>
        <taxon>Tracheophyta</taxon>
        <taxon>Spermatophyta</taxon>
        <taxon>Magnoliopsida</taxon>
        <taxon>Liliopsida</taxon>
        <taxon>Poales</taxon>
        <taxon>Bromeliaceae</taxon>
        <taxon>Bromelioideae</taxon>
        <taxon>Ananas</taxon>
    </lineage>
</organism>
<keyword evidence="5" id="KW-0378">Hydrolase</keyword>
<evidence type="ECO:0000256" key="3">
    <source>
        <dbReference type="ARBA" id="ARBA00022670"/>
    </source>
</evidence>
<dbReference type="EMBL" id="LR862131">
    <property type="protein sequence ID" value="CAD1836675.1"/>
    <property type="molecule type" value="Genomic_DNA"/>
</dbReference>
<evidence type="ECO:0000256" key="2">
    <source>
        <dbReference type="ARBA" id="ARBA00012759"/>
    </source>
</evidence>
<accession>A0A6V7Q1A2</accession>
<dbReference type="PANTHER" id="PTHR12931:SF15">
    <property type="entry name" value="UBIQUITIN THIOESTERASE OTUBAIN-LIKE"/>
    <property type="match status" value="1"/>
</dbReference>
<dbReference type="PANTHER" id="PTHR12931">
    <property type="entry name" value="UBIQUITIN THIOLESTERASE PROTEIN OTUB"/>
    <property type="match status" value="1"/>
</dbReference>
<dbReference type="GO" id="GO:0005634">
    <property type="term" value="C:nucleus"/>
    <property type="evidence" value="ECO:0007669"/>
    <property type="project" value="TreeGrafter"/>
</dbReference>
<dbReference type="InterPro" id="IPR042467">
    <property type="entry name" value="Peptidase_C65_otubain_sub2"/>
</dbReference>
<evidence type="ECO:0000256" key="6">
    <source>
        <dbReference type="ARBA" id="ARBA00022807"/>
    </source>
</evidence>